<comment type="caution">
    <text evidence="4">The sequence shown here is derived from an EMBL/GenBank/DDBJ whole genome shotgun (WGS) entry which is preliminary data.</text>
</comment>
<dbReference type="RefSeq" id="WP_133515472.1">
    <property type="nucleotide sequence ID" value="NZ_SNWX01000018.1"/>
</dbReference>
<proteinExistence type="predicted"/>
<dbReference type="InterPro" id="IPR018211">
    <property type="entry name" value="ADH_Fe_CS"/>
</dbReference>
<dbReference type="Pfam" id="PF25137">
    <property type="entry name" value="ADH_Fe_C"/>
    <property type="match status" value="1"/>
</dbReference>
<protein>
    <submittedName>
        <fullName evidence="4">Uncharacterized protein</fullName>
    </submittedName>
</protein>
<organism evidence="4 5">
    <name type="scientific">Halanaerobium saccharolyticum</name>
    <dbReference type="NCBI Taxonomy" id="43595"/>
    <lineage>
        <taxon>Bacteria</taxon>
        <taxon>Bacillati</taxon>
        <taxon>Bacillota</taxon>
        <taxon>Clostridia</taxon>
        <taxon>Halanaerobiales</taxon>
        <taxon>Halanaerobiaceae</taxon>
        <taxon>Halanaerobium</taxon>
    </lineage>
</organism>
<evidence type="ECO:0000259" key="3">
    <source>
        <dbReference type="Pfam" id="PF25137"/>
    </source>
</evidence>
<name>A0A4R6LKE1_9FIRM</name>
<dbReference type="Proteomes" id="UP000295064">
    <property type="component" value="Unassembled WGS sequence"/>
</dbReference>
<dbReference type="GO" id="GO:0005829">
    <property type="term" value="C:cytosol"/>
    <property type="evidence" value="ECO:0007669"/>
    <property type="project" value="TreeGrafter"/>
</dbReference>
<evidence type="ECO:0000313" key="4">
    <source>
        <dbReference type="EMBL" id="TDO85252.1"/>
    </source>
</evidence>
<dbReference type="Pfam" id="PF00465">
    <property type="entry name" value="Fe-ADH"/>
    <property type="match status" value="1"/>
</dbReference>
<evidence type="ECO:0000259" key="2">
    <source>
        <dbReference type="Pfam" id="PF00465"/>
    </source>
</evidence>
<accession>A0A4R6LKE1</accession>
<dbReference type="InterPro" id="IPR001670">
    <property type="entry name" value="ADH_Fe/GldA"/>
</dbReference>
<dbReference type="PANTHER" id="PTHR43633">
    <property type="entry name" value="ALCOHOL DEHYDROGENASE YQHD"/>
    <property type="match status" value="1"/>
</dbReference>
<feature type="domain" description="Fe-containing alcohol dehydrogenase-like C-terminal" evidence="3">
    <location>
        <begin position="188"/>
        <end position="386"/>
    </location>
</feature>
<dbReference type="InterPro" id="IPR044731">
    <property type="entry name" value="BDH-like"/>
</dbReference>
<dbReference type="Gene3D" id="1.20.1090.10">
    <property type="entry name" value="Dehydroquinate synthase-like - alpha domain"/>
    <property type="match status" value="1"/>
</dbReference>
<dbReference type="GO" id="GO:0046872">
    <property type="term" value="F:metal ion binding"/>
    <property type="evidence" value="ECO:0007669"/>
    <property type="project" value="InterPro"/>
</dbReference>
<dbReference type="AlphaFoldDB" id="A0A4R6LKE1"/>
<dbReference type="Gene3D" id="3.40.50.1970">
    <property type="match status" value="1"/>
</dbReference>
<dbReference type="GO" id="GO:1990362">
    <property type="term" value="F:butanol dehydrogenase (NAD+) activity"/>
    <property type="evidence" value="ECO:0007669"/>
    <property type="project" value="InterPro"/>
</dbReference>
<dbReference type="InterPro" id="IPR056798">
    <property type="entry name" value="ADH_Fe_C"/>
</dbReference>
<evidence type="ECO:0000256" key="1">
    <source>
        <dbReference type="ARBA" id="ARBA00023002"/>
    </source>
</evidence>
<feature type="domain" description="Alcohol dehydrogenase iron-type/glycerol dehydrogenase GldA" evidence="2">
    <location>
        <begin position="10"/>
        <end position="177"/>
    </location>
</feature>
<dbReference type="PROSITE" id="PS00060">
    <property type="entry name" value="ADH_IRON_2"/>
    <property type="match status" value="1"/>
</dbReference>
<sequence>MENFTFQNITKIIFGKDTEKEIGEHTAEHGYKVLLHYGGGSIKKYGTYDKVVKSLEKAGVDYVELGGVEPNPKLSLVKEGIELAREEKVDFILAVGGGSVIDSAKAISVGYFYDGDVWDFFTGEAEINEALPIGVVLTIPAAGSESSGSAVVTKMDGMYKRDIGSDLIRPQFAILNPELTFTLPNYQTACGAADIMAHIMERYFTNTENVELTDRLSESALKTIIKNVPEVLENNEDYAARAEIMWTGTIAHNNLLGTGREEDWSSHGIEHELSGIYDVAHGAGLAVVFPAWMNYVYQHDLERFAQFAVRVWDVDPDFKDLEWTARQGIKRTKEFFSSIGLPVTLEGLEIPADRLEEMAEKATENGPIGNFVKLGKEDVLNIYQSALK</sequence>
<gene>
    <name evidence="4" type="ORF">DFR79_11818</name>
</gene>
<dbReference type="SUPFAM" id="SSF56796">
    <property type="entry name" value="Dehydroquinate synthase-like"/>
    <property type="match status" value="1"/>
</dbReference>
<dbReference type="CDD" id="cd08187">
    <property type="entry name" value="BDH"/>
    <property type="match status" value="1"/>
</dbReference>
<dbReference type="FunFam" id="3.40.50.1970:FF:000003">
    <property type="entry name" value="Alcohol dehydrogenase, iron-containing"/>
    <property type="match status" value="1"/>
</dbReference>
<evidence type="ECO:0000313" key="5">
    <source>
        <dbReference type="Proteomes" id="UP000295064"/>
    </source>
</evidence>
<dbReference type="PANTHER" id="PTHR43633:SF1">
    <property type="entry name" value="ALCOHOL DEHYDROGENASE YQHD"/>
    <property type="match status" value="1"/>
</dbReference>
<dbReference type="OrthoDB" id="9801156at2"/>
<dbReference type="GO" id="GO:0008106">
    <property type="term" value="F:alcohol dehydrogenase (NADP+) activity"/>
    <property type="evidence" value="ECO:0007669"/>
    <property type="project" value="TreeGrafter"/>
</dbReference>
<keyword evidence="1" id="KW-0560">Oxidoreductase</keyword>
<dbReference type="EMBL" id="SNWX01000018">
    <property type="protein sequence ID" value="TDO85252.1"/>
    <property type="molecule type" value="Genomic_DNA"/>
</dbReference>
<dbReference type="GO" id="GO:1990002">
    <property type="term" value="F:methylglyoxal reductase (NADPH) (acetol producing) activity"/>
    <property type="evidence" value="ECO:0007669"/>
    <property type="project" value="TreeGrafter"/>
</dbReference>
<reference evidence="4 5" key="1">
    <citation type="submission" date="2019-03" db="EMBL/GenBank/DDBJ databases">
        <title>Subsurface microbial communities from deep shales in Ohio and West Virginia, USA.</title>
        <authorList>
            <person name="Wrighton K."/>
        </authorList>
    </citation>
    <scope>NUCLEOTIDE SEQUENCE [LARGE SCALE GENOMIC DNA]</scope>
    <source>
        <strain evidence="4 5">MA284_T2</strain>
    </source>
</reference>